<evidence type="ECO:0000256" key="2">
    <source>
        <dbReference type="ARBA" id="ARBA00022629"/>
    </source>
</evidence>
<gene>
    <name evidence="9" type="ORF">DIURU_001116</name>
</gene>
<evidence type="ECO:0000256" key="1">
    <source>
        <dbReference type="ARBA" id="ARBA00009156"/>
    </source>
</evidence>
<organism evidence="9 10">
    <name type="scientific">Diutina rugosa</name>
    <name type="common">Yeast</name>
    <name type="synonym">Candida rugosa</name>
    <dbReference type="NCBI Taxonomy" id="5481"/>
    <lineage>
        <taxon>Eukaryota</taxon>
        <taxon>Fungi</taxon>
        <taxon>Dikarya</taxon>
        <taxon>Ascomycota</taxon>
        <taxon>Saccharomycotina</taxon>
        <taxon>Pichiomycetes</taxon>
        <taxon>Debaryomycetaceae</taxon>
        <taxon>Diutina</taxon>
    </lineage>
</organism>
<protein>
    <recommendedName>
        <fullName evidence="6">Xylulose kinase</fullName>
        <ecNumber evidence="6">2.7.1.17</ecNumber>
    </recommendedName>
</protein>
<dbReference type="AlphaFoldDB" id="A0A642UVP1"/>
<dbReference type="GeneID" id="54779769"/>
<keyword evidence="6" id="KW-0547">Nucleotide-binding</keyword>
<dbReference type="OMA" id="NSCALGG"/>
<dbReference type="PANTHER" id="PTHR10196">
    <property type="entry name" value="SUGAR KINASE"/>
    <property type="match status" value="1"/>
</dbReference>
<dbReference type="RefSeq" id="XP_034014139.1">
    <property type="nucleotide sequence ID" value="XM_034153625.1"/>
</dbReference>
<dbReference type="VEuPathDB" id="FungiDB:DIURU_001116"/>
<comment type="function">
    <text evidence="6">Highly specific D-xylulose kinase which participates in the catabolism of xylose. Xylose is a major component of hemicelluloses such as xylan. Most fungi utilize D-xylose via three enzymatic reactions, xylose reductase (XR), xylitol dehydrogenase (XDH), and xylulokinase, to form xylulose 5-phosphate, which enters pentose phosphate pathway.</text>
</comment>
<sequence>MFLGFDLSTQQLKVIATDDKLKPQDTFNVEFDEVYRKKYGIKHGVVTNDADGTVVSPVAMWIDAIDYLFDEMKQKGFDFSAVKGISGSGQQHGSIYWCDEIPDDLNPKEALAPQLEKYLAYEYSPNWQDHSTGQQIDDFESTFGVDKLADTTGSRGHYRFTGLQIRKLAKNKPEVYEKTKRISLVSSFVASLMIGKIAPLEEADACGMNIYDIRKGEYNQELLELAAGVHPKLDKVSDDEAKKGAKELAEKLGEPSPVGYKHIGTVASYWVDRYGFSPECRVYSFTGDNLATILALPLSKNDCLVSLGTSTTVLVISPTYHPSPQYHMFKHPTLDDHYMGMLCYCNGALPRDKIRDDINGDDSGSWDKFDAALDESGKWNKKMGVYFTKGEIIPNAPPQTKRAQLEGKEIKYVDEWPATDDAVAIVTSQTCSARLRAGPMLDHEQPSDEVRKVYDEVVDTFGELETDGQKHNEETATARPHKCFYVGGASNNSSIIKKMGSIFYPTDGNYKVEIANACALGGAYKASWSYQCEEGKKVDYTKYIDQLSGEYEEFDVDDHWLDHLPALGMLSKMEAELDH</sequence>
<keyword evidence="10" id="KW-1185">Reference proteome</keyword>
<dbReference type="InterPro" id="IPR018484">
    <property type="entry name" value="FGGY_N"/>
</dbReference>
<accession>A0A642UVP1</accession>
<evidence type="ECO:0000259" key="8">
    <source>
        <dbReference type="Pfam" id="PF02782"/>
    </source>
</evidence>
<dbReference type="EC" id="2.7.1.17" evidence="6"/>
<dbReference type="EMBL" id="SWFT01000035">
    <property type="protein sequence ID" value="KAA8906378.1"/>
    <property type="molecule type" value="Genomic_DNA"/>
</dbReference>
<dbReference type="CDD" id="cd07776">
    <property type="entry name" value="ASKHA_NBD_FGGY_SpXK-like"/>
    <property type="match status" value="1"/>
</dbReference>
<dbReference type="Gene3D" id="3.30.420.40">
    <property type="match status" value="2"/>
</dbReference>
<dbReference type="Proteomes" id="UP000449547">
    <property type="component" value="Unassembled WGS sequence"/>
</dbReference>
<evidence type="ECO:0000256" key="4">
    <source>
        <dbReference type="ARBA" id="ARBA00022777"/>
    </source>
</evidence>
<dbReference type="GO" id="GO:0005829">
    <property type="term" value="C:cytosol"/>
    <property type="evidence" value="ECO:0007669"/>
    <property type="project" value="TreeGrafter"/>
</dbReference>
<feature type="domain" description="Carbohydrate kinase FGGY N-terminal" evidence="7">
    <location>
        <begin position="127"/>
        <end position="253"/>
    </location>
</feature>
<keyword evidence="3 6" id="KW-0808">Transferase</keyword>
<comment type="similarity">
    <text evidence="1 6">Belongs to the FGGY kinase family.</text>
</comment>
<dbReference type="Pfam" id="PF00370">
    <property type="entry name" value="FGGY_N"/>
    <property type="match status" value="1"/>
</dbReference>
<keyword evidence="4 6" id="KW-0418">Kinase</keyword>
<evidence type="ECO:0000313" key="9">
    <source>
        <dbReference type="EMBL" id="KAA8906378.1"/>
    </source>
</evidence>
<keyword evidence="6" id="KW-0119">Carbohydrate metabolism</keyword>
<evidence type="ECO:0000259" key="7">
    <source>
        <dbReference type="Pfam" id="PF00370"/>
    </source>
</evidence>
<dbReference type="InterPro" id="IPR018485">
    <property type="entry name" value="FGGY_C"/>
</dbReference>
<dbReference type="GO" id="GO:0042732">
    <property type="term" value="P:D-xylose metabolic process"/>
    <property type="evidence" value="ECO:0007669"/>
    <property type="project" value="UniProtKB-UniRule"/>
</dbReference>
<comment type="caution">
    <text evidence="9">The sequence shown here is derived from an EMBL/GenBank/DDBJ whole genome shotgun (WGS) entry which is preliminary data.</text>
</comment>
<dbReference type="Pfam" id="PF02782">
    <property type="entry name" value="FGGY_C"/>
    <property type="match status" value="1"/>
</dbReference>
<keyword evidence="2 6" id="KW-0859">Xylose metabolism</keyword>
<keyword evidence="6" id="KW-0067">ATP-binding</keyword>
<dbReference type="SUPFAM" id="SSF53067">
    <property type="entry name" value="Actin-like ATPase domain"/>
    <property type="match status" value="2"/>
</dbReference>
<comment type="catalytic activity">
    <reaction evidence="5 6">
        <text>D-xylulose + ATP = D-xylulose 5-phosphate + ADP + H(+)</text>
        <dbReference type="Rhea" id="RHEA:10964"/>
        <dbReference type="ChEBI" id="CHEBI:15378"/>
        <dbReference type="ChEBI" id="CHEBI:17140"/>
        <dbReference type="ChEBI" id="CHEBI:30616"/>
        <dbReference type="ChEBI" id="CHEBI:57737"/>
        <dbReference type="ChEBI" id="CHEBI:456216"/>
        <dbReference type="EC" id="2.7.1.17"/>
    </reaction>
</comment>
<dbReference type="GO" id="GO:0004856">
    <property type="term" value="F:D-xylulokinase activity"/>
    <property type="evidence" value="ECO:0007669"/>
    <property type="project" value="UniProtKB-UniRule"/>
</dbReference>
<dbReference type="InterPro" id="IPR042024">
    <property type="entry name" value="D-XK_euk"/>
</dbReference>
<evidence type="ECO:0000256" key="3">
    <source>
        <dbReference type="ARBA" id="ARBA00022679"/>
    </source>
</evidence>
<name>A0A642UVP1_DIURU</name>
<evidence type="ECO:0000256" key="6">
    <source>
        <dbReference type="RuleBase" id="RU367058"/>
    </source>
</evidence>
<feature type="domain" description="Carbohydrate kinase FGGY C-terminal" evidence="8">
    <location>
        <begin position="304"/>
        <end position="529"/>
    </location>
</feature>
<dbReference type="OrthoDB" id="1728974at2759"/>
<dbReference type="GO" id="GO:0005997">
    <property type="term" value="P:xylulose metabolic process"/>
    <property type="evidence" value="ECO:0007669"/>
    <property type="project" value="TreeGrafter"/>
</dbReference>
<proteinExistence type="inferred from homology"/>
<reference evidence="9 10" key="1">
    <citation type="submission" date="2019-07" db="EMBL/GenBank/DDBJ databases">
        <title>Genome assembly of two rare yeast pathogens: Diutina rugosa and Trichomonascus ciferrii.</title>
        <authorList>
            <person name="Mixao V."/>
            <person name="Saus E."/>
            <person name="Hansen A."/>
            <person name="Lass-Flor C."/>
            <person name="Gabaldon T."/>
        </authorList>
    </citation>
    <scope>NUCLEOTIDE SEQUENCE [LARGE SCALE GENOMIC DNA]</scope>
    <source>
        <strain evidence="9 10">CBS 613</strain>
    </source>
</reference>
<evidence type="ECO:0000313" key="10">
    <source>
        <dbReference type="Proteomes" id="UP000449547"/>
    </source>
</evidence>
<evidence type="ECO:0000256" key="5">
    <source>
        <dbReference type="ARBA" id="ARBA00048885"/>
    </source>
</evidence>
<dbReference type="InterPro" id="IPR043129">
    <property type="entry name" value="ATPase_NBD"/>
</dbReference>
<dbReference type="GO" id="GO:0005524">
    <property type="term" value="F:ATP binding"/>
    <property type="evidence" value="ECO:0007669"/>
    <property type="project" value="UniProtKB-UniRule"/>
</dbReference>
<dbReference type="PANTHER" id="PTHR10196:SF57">
    <property type="entry name" value="XYLULOSE KINASE"/>
    <property type="match status" value="1"/>
</dbReference>